<comment type="caution">
    <text evidence="1">The sequence shown here is derived from an EMBL/GenBank/DDBJ whole genome shotgun (WGS) entry which is preliminary data.</text>
</comment>
<protein>
    <submittedName>
        <fullName evidence="1">Uncharacterized protein</fullName>
    </submittedName>
</protein>
<gene>
    <name evidence="1" type="ORF">ABT39_MTgene777</name>
</gene>
<organism evidence="1">
    <name type="scientific">Picea glauca</name>
    <name type="common">White spruce</name>
    <name type="synonym">Pinus glauca</name>
    <dbReference type="NCBI Taxonomy" id="3330"/>
    <lineage>
        <taxon>Eukaryota</taxon>
        <taxon>Viridiplantae</taxon>
        <taxon>Streptophyta</taxon>
        <taxon>Embryophyta</taxon>
        <taxon>Tracheophyta</taxon>
        <taxon>Spermatophyta</taxon>
        <taxon>Pinopsida</taxon>
        <taxon>Pinidae</taxon>
        <taxon>Conifers I</taxon>
        <taxon>Pinales</taxon>
        <taxon>Pinaceae</taxon>
        <taxon>Picea</taxon>
    </lineage>
</organism>
<keyword evidence="1" id="KW-0496">Mitochondrion</keyword>
<geneLocation type="mitochondrion" evidence="1"/>
<dbReference type="EMBL" id="LKAM01000001">
    <property type="protein sequence ID" value="KUM50931.1"/>
    <property type="molecule type" value="Genomic_DNA"/>
</dbReference>
<accession>A0A117NJ43</accession>
<sequence length="56" mass="6167">MLIARRAGPSYSRLTMLIGPMIRMLPLSPCLSSDPTILTYDKIVKTQALSKYPGSL</sequence>
<reference evidence="1" key="1">
    <citation type="journal article" date="2015" name="Genome Biol. Evol.">
        <title>Organellar Genomes of White Spruce (Picea glauca): Assembly and Annotation.</title>
        <authorList>
            <person name="Jackman S.D."/>
            <person name="Warren R.L."/>
            <person name="Gibb E.A."/>
            <person name="Vandervalk B.P."/>
            <person name="Mohamadi H."/>
            <person name="Chu J."/>
            <person name="Raymond A."/>
            <person name="Pleasance S."/>
            <person name="Coope R."/>
            <person name="Wildung M.R."/>
            <person name="Ritland C.E."/>
            <person name="Bousquet J."/>
            <person name="Jones S.J."/>
            <person name="Bohlmann J."/>
            <person name="Birol I."/>
        </authorList>
    </citation>
    <scope>NUCLEOTIDE SEQUENCE [LARGE SCALE GENOMIC DNA]</scope>
    <source>
        <tissue evidence="1">Flushing bud</tissue>
    </source>
</reference>
<dbReference type="AlphaFoldDB" id="A0A117NJ43"/>
<name>A0A117NJ43_PICGL</name>
<proteinExistence type="predicted"/>
<evidence type="ECO:0000313" key="1">
    <source>
        <dbReference type="EMBL" id="KUM50931.1"/>
    </source>
</evidence>